<evidence type="ECO:0000313" key="2">
    <source>
        <dbReference type="Proteomes" id="UP000821853"/>
    </source>
</evidence>
<dbReference type="VEuPathDB" id="VectorBase:HLOH_051484"/>
<dbReference type="AlphaFoldDB" id="A0A9J6FP17"/>
<evidence type="ECO:0000313" key="1">
    <source>
        <dbReference type="EMBL" id="KAH9363740.1"/>
    </source>
</evidence>
<keyword evidence="2" id="KW-1185">Reference proteome</keyword>
<proteinExistence type="predicted"/>
<sequence>MHLQQLFEQEEGITSTDGAVKILGMVWEPRRDIMTIASKSVLSFFDKKRKSKRSVLHTVARIFESSRNDRTIHS</sequence>
<protein>
    <submittedName>
        <fullName evidence="1">Uncharacterized protein</fullName>
    </submittedName>
</protein>
<comment type="caution">
    <text evidence="1">The sequence shown here is derived from an EMBL/GenBank/DDBJ whole genome shotgun (WGS) entry which is preliminary data.</text>
</comment>
<name>A0A9J6FP17_HAELO</name>
<dbReference type="EMBL" id="JABSTR010000002">
    <property type="protein sequence ID" value="KAH9363740.1"/>
    <property type="molecule type" value="Genomic_DNA"/>
</dbReference>
<gene>
    <name evidence="1" type="ORF">HPB48_006760</name>
</gene>
<organism evidence="1 2">
    <name type="scientific">Haemaphysalis longicornis</name>
    <name type="common">Bush tick</name>
    <dbReference type="NCBI Taxonomy" id="44386"/>
    <lineage>
        <taxon>Eukaryota</taxon>
        <taxon>Metazoa</taxon>
        <taxon>Ecdysozoa</taxon>
        <taxon>Arthropoda</taxon>
        <taxon>Chelicerata</taxon>
        <taxon>Arachnida</taxon>
        <taxon>Acari</taxon>
        <taxon>Parasitiformes</taxon>
        <taxon>Ixodida</taxon>
        <taxon>Ixodoidea</taxon>
        <taxon>Ixodidae</taxon>
        <taxon>Haemaphysalinae</taxon>
        <taxon>Haemaphysalis</taxon>
    </lineage>
</organism>
<accession>A0A9J6FP17</accession>
<dbReference type="Proteomes" id="UP000821853">
    <property type="component" value="Chromosome 10"/>
</dbReference>
<reference evidence="1 2" key="1">
    <citation type="journal article" date="2020" name="Cell">
        <title>Large-Scale Comparative Analyses of Tick Genomes Elucidate Their Genetic Diversity and Vector Capacities.</title>
        <authorList>
            <consortium name="Tick Genome and Microbiome Consortium (TIGMIC)"/>
            <person name="Jia N."/>
            <person name="Wang J."/>
            <person name="Shi W."/>
            <person name="Du L."/>
            <person name="Sun Y."/>
            <person name="Zhan W."/>
            <person name="Jiang J.F."/>
            <person name="Wang Q."/>
            <person name="Zhang B."/>
            <person name="Ji P."/>
            <person name="Bell-Sakyi L."/>
            <person name="Cui X.M."/>
            <person name="Yuan T.T."/>
            <person name="Jiang B.G."/>
            <person name="Yang W.F."/>
            <person name="Lam T.T."/>
            <person name="Chang Q.C."/>
            <person name="Ding S.J."/>
            <person name="Wang X.J."/>
            <person name="Zhu J.G."/>
            <person name="Ruan X.D."/>
            <person name="Zhao L."/>
            <person name="Wei J.T."/>
            <person name="Ye R.Z."/>
            <person name="Que T.C."/>
            <person name="Du C.H."/>
            <person name="Zhou Y.H."/>
            <person name="Cheng J.X."/>
            <person name="Dai P.F."/>
            <person name="Guo W.B."/>
            <person name="Han X.H."/>
            <person name="Huang E.J."/>
            <person name="Li L.F."/>
            <person name="Wei W."/>
            <person name="Gao Y.C."/>
            <person name="Liu J.Z."/>
            <person name="Shao H.Z."/>
            <person name="Wang X."/>
            <person name="Wang C.C."/>
            <person name="Yang T.C."/>
            <person name="Huo Q.B."/>
            <person name="Li W."/>
            <person name="Chen H.Y."/>
            <person name="Chen S.E."/>
            <person name="Zhou L.G."/>
            <person name="Ni X.B."/>
            <person name="Tian J.H."/>
            <person name="Sheng Y."/>
            <person name="Liu T."/>
            <person name="Pan Y.S."/>
            <person name="Xia L.Y."/>
            <person name="Li J."/>
            <person name="Zhao F."/>
            <person name="Cao W.C."/>
        </authorList>
    </citation>
    <scope>NUCLEOTIDE SEQUENCE [LARGE SCALE GENOMIC DNA]</scope>
    <source>
        <strain evidence="1">HaeL-2018</strain>
    </source>
</reference>